<dbReference type="Pfam" id="PF13673">
    <property type="entry name" value="Acetyltransf_10"/>
    <property type="match status" value="1"/>
</dbReference>
<dbReference type="GO" id="GO:0016747">
    <property type="term" value="F:acyltransferase activity, transferring groups other than amino-acyl groups"/>
    <property type="evidence" value="ECO:0007669"/>
    <property type="project" value="InterPro"/>
</dbReference>
<accession>A0A2N8UCE5</accession>
<evidence type="ECO:0000259" key="1">
    <source>
        <dbReference type="PROSITE" id="PS51186"/>
    </source>
</evidence>
<dbReference type="PROSITE" id="PS51186">
    <property type="entry name" value="GNAT"/>
    <property type="match status" value="1"/>
</dbReference>
<dbReference type="PANTHER" id="PTHR42791">
    <property type="entry name" value="GNAT FAMILY ACETYLTRANSFERASE"/>
    <property type="match status" value="1"/>
</dbReference>
<name>A0A2N8UCE5_9BASI</name>
<dbReference type="PANTHER" id="PTHR42791:SF16">
    <property type="entry name" value="N-ACETYLTRANSFERASE DOMAIN-CONTAINING PROTEIN"/>
    <property type="match status" value="1"/>
</dbReference>
<proteinExistence type="predicted"/>
<evidence type="ECO:0000313" key="3">
    <source>
        <dbReference type="Proteomes" id="UP000239563"/>
    </source>
</evidence>
<evidence type="ECO:0000313" key="2">
    <source>
        <dbReference type="EMBL" id="SJX62674.1"/>
    </source>
</evidence>
<dbReference type="InterPro" id="IPR016181">
    <property type="entry name" value="Acyl_CoA_acyltransferase"/>
</dbReference>
<dbReference type="AlphaFoldDB" id="A0A2N8UCE5"/>
<dbReference type="Gene3D" id="3.40.630.30">
    <property type="match status" value="1"/>
</dbReference>
<gene>
    <name evidence="2" type="ORF">SRS1_16571</name>
</gene>
<protein>
    <recommendedName>
        <fullName evidence="1">N-acetyltransferase domain-containing protein</fullName>
    </recommendedName>
</protein>
<dbReference type="SUPFAM" id="SSF55729">
    <property type="entry name" value="Acyl-CoA N-acyltransferases (Nat)"/>
    <property type="match status" value="1"/>
</dbReference>
<feature type="domain" description="N-acetyltransferase" evidence="1">
    <location>
        <begin position="105"/>
        <end position="238"/>
    </location>
</feature>
<organism evidence="2 3">
    <name type="scientific">Sporisorium reilianum f. sp. reilianum</name>
    <dbReference type="NCBI Taxonomy" id="72559"/>
    <lineage>
        <taxon>Eukaryota</taxon>
        <taxon>Fungi</taxon>
        <taxon>Dikarya</taxon>
        <taxon>Basidiomycota</taxon>
        <taxon>Ustilaginomycotina</taxon>
        <taxon>Ustilaginomycetes</taxon>
        <taxon>Ustilaginales</taxon>
        <taxon>Ustilaginaceae</taxon>
        <taxon>Sporisorium</taxon>
    </lineage>
</organism>
<dbReference type="InterPro" id="IPR052523">
    <property type="entry name" value="Trichothecene_AcTrans"/>
</dbReference>
<dbReference type="InterPro" id="IPR000182">
    <property type="entry name" value="GNAT_dom"/>
</dbReference>
<sequence length="251" mass="27935">MTDQATPRFVTRLTRPADVPAIARIRHDAFHNNPGNTTRDEMSAILALEIDAELQRVPTRAESIAQLEHTTRELYAKRNVFLVGVYALPPTATVADAEGEDRDSSDLPEDAVLAGVAIWQKVDLETPPDVPESDKKAQEAPTLFNRFFAQMNRTREGAMHAKAYWFLKLLVIDPHFQRKGLGTLLVTWGTCNADAEHVDAWLESSPMGKGAYLKAGFKVLGVDRVDEPRAERGYLEWPYHAARAPCAVDSI</sequence>
<dbReference type="Proteomes" id="UP000239563">
    <property type="component" value="Chromosome V"/>
</dbReference>
<dbReference type="EMBL" id="LT795058">
    <property type="protein sequence ID" value="SJX62674.1"/>
    <property type="molecule type" value="Genomic_DNA"/>
</dbReference>
<reference evidence="2 3" key="1">
    <citation type="submission" date="2017-02" db="EMBL/GenBank/DDBJ databases">
        <authorList>
            <person name="Peterson S.W."/>
        </authorList>
    </citation>
    <scope>NUCLEOTIDE SEQUENCE [LARGE SCALE GENOMIC DNA]</scope>
    <source>
        <strain evidence="2 3">SRS1_H2-8</strain>
    </source>
</reference>